<evidence type="ECO:0000313" key="11">
    <source>
        <dbReference type="Proteomes" id="UP000185746"/>
    </source>
</evidence>
<evidence type="ECO:0000256" key="2">
    <source>
        <dbReference type="ARBA" id="ARBA00007069"/>
    </source>
</evidence>
<evidence type="ECO:0000256" key="4">
    <source>
        <dbReference type="ARBA" id="ARBA00022475"/>
    </source>
</evidence>
<dbReference type="PANTHER" id="PTHR42929">
    <property type="entry name" value="INNER MEMBRANE ABC TRANSPORTER PERMEASE PROTEIN YDCU-RELATED-RELATED"/>
    <property type="match status" value="1"/>
</dbReference>
<feature type="transmembrane region" description="Helical" evidence="8">
    <location>
        <begin position="85"/>
        <end position="105"/>
    </location>
</feature>
<feature type="transmembrane region" description="Helical" evidence="8">
    <location>
        <begin position="29"/>
        <end position="48"/>
    </location>
</feature>
<dbReference type="RefSeq" id="WP_075528095.1">
    <property type="nucleotide sequence ID" value="NZ_CP017560.1"/>
</dbReference>
<dbReference type="GO" id="GO:0055085">
    <property type="term" value="P:transmembrane transport"/>
    <property type="evidence" value="ECO:0007669"/>
    <property type="project" value="InterPro"/>
</dbReference>
<evidence type="ECO:0000256" key="5">
    <source>
        <dbReference type="ARBA" id="ARBA00022692"/>
    </source>
</evidence>
<dbReference type="InterPro" id="IPR035906">
    <property type="entry name" value="MetI-like_sf"/>
</dbReference>
<protein>
    <submittedName>
        <fullName evidence="10">ABC transporter permease</fullName>
    </submittedName>
</protein>
<dbReference type="CDD" id="cd06261">
    <property type="entry name" value="TM_PBP2"/>
    <property type="match status" value="1"/>
</dbReference>
<dbReference type="EMBL" id="CP017560">
    <property type="protein sequence ID" value="AOV07946.1"/>
    <property type="molecule type" value="Genomic_DNA"/>
</dbReference>
<feature type="transmembrane region" description="Helical" evidence="8">
    <location>
        <begin position="168"/>
        <end position="188"/>
    </location>
</feature>
<dbReference type="Pfam" id="PF00528">
    <property type="entry name" value="BPD_transp_1"/>
    <property type="match status" value="1"/>
</dbReference>
<comment type="subcellular location">
    <subcellularLocation>
        <location evidence="1 8">Cell membrane</location>
        <topology evidence="1 8">Multi-pass membrane protein</topology>
    </subcellularLocation>
</comment>
<evidence type="ECO:0000256" key="7">
    <source>
        <dbReference type="ARBA" id="ARBA00023136"/>
    </source>
</evidence>
<reference evidence="10 11" key="1">
    <citation type="submission" date="2016-09" db="EMBL/GenBank/DDBJ databases">
        <title>Complete genome sequence of the Lysinibacillus sphaericus LMG 22257, a specie of Bacillus with ureolytic activity that can effectively biodeposit calcium carbonate.</title>
        <authorList>
            <person name="Yan W."/>
        </authorList>
    </citation>
    <scope>NUCLEOTIDE SEQUENCE [LARGE SCALE GENOMIC DNA]</scope>
    <source>
        <strain evidence="10 11">LMG 22257</strain>
    </source>
</reference>
<keyword evidence="3 8" id="KW-0813">Transport</keyword>
<evidence type="ECO:0000256" key="3">
    <source>
        <dbReference type="ARBA" id="ARBA00022448"/>
    </source>
</evidence>
<evidence type="ECO:0000256" key="6">
    <source>
        <dbReference type="ARBA" id="ARBA00022989"/>
    </source>
</evidence>
<proteinExistence type="inferred from homology"/>
<keyword evidence="6 8" id="KW-1133">Transmembrane helix</keyword>
<keyword evidence="5 8" id="KW-0812">Transmembrane</keyword>
<keyword evidence="4" id="KW-1003">Cell membrane</keyword>
<feature type="transmembrane region" description="Helical" evidence="8">
    <location>
        <begin position="209"/>
        <end position="238"/>
    </location>
</feature>
<sequence>MGGKNNEFRKPAKRVSFSLRLTRVTGLKWLLLFVPLGYIMILLFFSMFDFLKLSVFNDDGFTLEYLSRIFTTPVYLKVLWATVKITFLVTLFSLLLAYPVAYMLVRTESRLWKKIILAAVIIPFWISLLVRTFAWTILLQKNGPINKLLMEIGLQSEPLSLLYNTTGVIIGMIHILLPYMVLSLYSVMDGIDQELLQAAEGMGAHPSKAFMQIFLPLSLPGVLAGSLLVFVMGLGYYVTPALLGGAKTPMIAMLIESNINTTLNWHLAAALALVLFLATLLLLLVTLLLMRNNPMLKKLD</sequence>
<dbReference type="AlphaFoldDB" id="A0A1D8JGX0"/>
<gene>
    <name evidence="10" type="ORF">BI350_10625</name>
</gene>
<evidence type="ECO:0000313" key="10">
    <source>
        <dbReference type="EMBL" id="AOV07946.1"/>
    </source>
</evidence>
<comment type="similarity">
    <text evidence="2">Belongs to the binding-protein-dependent transport system permease family. CysTW subfamily.</text>
</comment>
<evidence type="ECO:0000256" key="8">
    <source>
        <dbReference type="RuleBase" id="RU363032"/>
    </source>
</evidence>
<organism evidence="10 11">
    <name type="scientific">Sporosarcina ureilytica</name>
    <dbReference type="NCBI Taxonomy" id="298596"/>
    <lineage>
        <taxon>Bacteria</taxon>
        <taxon>Bacillati</taxon>
        <taxon>Bacillota</taxon>
        <taxon>Bacilli</taxon>
        <taxon>Bacillales</taxon>
        <taxon>Caryophanaceae</taxon>
        <taxon>Sporosarcina</taxon>
    </lineage>
</organism>
<dbReference type="SUPFAM" id="SSF161098">
    <property type="entry name" value="MetI-like"/>
    <property type="match status" value="1"/>
</dbReference>
<keyword evidence="7 8" id="KW-0472">Membrane</keyword>
<dbReference type="GO" id="GO:0005886">
    <property type="term" value="C:plasma membrane"/>
    <property type="evidence" value="ECO:0007669"/>
    <property type="project" value="UniProtKB-SubCell"/>
</dbReference>
<feature type="domain" description="ABC transmembrane type-1" evidence="9">
    <location>
        <begin position="79"/>
        <end position="286"/>
    </location>
</feature>
<dbReference type="InterPro" id="IPR000515">
    <property type="entry name" value="MetI-like"/>
</dbReference>
<dbReference type="PANTHER" id="PTHR42929:SF5">
    <property type="entry name" value="ABC TRANSPORTER PERMEASE PROTEIN"/>
    <property type="match status" value="1"/>
</dbReference>
<dbReference type="Gene3D" id="1.10.3720.10">
    <property type="entry name" value="MetI-like"/>
    <property type="match status" value="1"/>
</dbReference>
<dbReference type="KEGG" id="surl:BI350_10625"/>
<dbReference type="PROSITE" id="PS50928">
    <property type="entry name" value="ABC_TM1"/>
    <property type="match status" value="1"/>
</dbReference>
<keyword evidence="11" id="KW-1185">Reference proteome</keyword>
<feature type="transmembrane region" description="Helical" evidence="8">
    <location>
        <begin position="117"/>
        <end position="138"/>
    </location>
</feature>
<dbReference type="Proteomes" id="UP000185746">
    <property type="component" value="Chromosome"/>
</dbReference>
<evidence type="ECO:0000256" key="1">
    <source>
        <dbReference type="ARBA" id="ARBA00004651"/>
    </source>
</evidence>
<name>A0A1D8JGX0_9BACL</name>
<accession>A0A1D8JGX0</accession>
<evidence type="ECO:0000259" key="9">
    <source>
        <dbReference type="PROSITE" id="PS50928"/>
    </source>
</evidence>
<feature type="transmembrane region" description="Helical" evidence="8">
    <location>
        <begin position="267"/>
        <end position="290"/>
    </location>
</feature>